<protein>
    <recommendedName>
        <fullName evidence="1">Zinc finger Ogr/Delta-type domain-containing protein</fullName>
    </recommendedName>
</protein>
<proteinExistence type="predicted"/>
<dbReference type="RefSeq" id="WP_058373182.1">
    <property type="nucleotide sequence ID" value="NZ_CP011034.1"/>
</dbReference>
<dbReference type="InterPro" id="IPR007684">
    <property type="entry name" value="Znf_Ogr/Delta"/>
</dbReference>
<dbReference type="OrthoDB" id="5570641at2"/>
<evidence type="ECO:0000313" key="3">
    <source>
        <dbReference type="Proteomes" id="UP000065261"/>
    </source>
</evidence>
<name>A0A0U2X1V2_9GAMM</name>
<gene>
    <name evidence="2" type="ORF">PTRA_a1556</name>
</gene>
<dbReference type="AlphaFoldDB" id="A0A0U2X1V2"/>
<dbReference type="EMBL" id="CP011034">
    <property type="protein sequence ID" value="ALS32754.1"/>
    <property type="molecule type" value="Genomic_DNA"/>
</dbReference>
<dbReference type="Proteomes" id="UP000065261">
    <property type="component" value="Chromosome I"/>
</dbReference>
<dbReference type="Pfam" id="PF04606">
    <property type="entry name" value="Ogr_Delta"/>
    <property type="match status" value="1"/>
</dbReference>
<accession>A0A0U2X1V2</accession>
<dbReference type="KEGG" id="ptn:PTRA_a1556"/>
<sequence>MARVTCPNCEAKATITSRETQSAHVVNLYCSCTNTRECGATFRITQSFDHFLNPPVQSTQQLAAALIKNLPREQQLELIGL</sequence>
<evidence type="ECO:0000313" key="2">
    <source>
        <dbReference type="EMBL" id="ALS32754.1"/>
    </source>
</evidence>
<organism evidence="2">
    <name type="scientific">Pseudoalteromonas translucida KMM 520</name>
    <dbReference type="NCBI Taxonomy" id="1315283"/>
    <lineage>
        <taxon>Bacteria</taxon>
        <taxon>Pseudomonadati</taxon>
        <taxon>Pseudomonadota</taxon>
        <taxon>Gammaproteobacteria</taxon>
        <taxon>Alteromonadales</taxon>
        <taxon>Pseudoalteromonadaceae</taxon>
        <taxon>Pseudoalteromonas</taxon>
    </lineage>
</organism>
<feature type="domain" description="Zinc finger Ogr/Delta-type" evidence="1">
    <location>
        <begin position="5"/>
        <end position="52"/>
    </location>
</feature>
<reference evidence="2 3" key="1">
    <citation type="submission" date="2015-03" db="EMBL/GenBank/DDBJ databases">
        <authorList>
            <person name="Murphy D."/>
        </authorList>
    </citation>
    <scope>NUCLEOTIDE SEQUENCE [LARGE SCALE GENOMIC DNA]</scope>
    <source>
        <strain evidence="2 3">KMM 520</strain>
    </source>
</reference>
<evidence type="ECO:0000259" key="1">
    <source>
        <dbReference type="Pfam" id="PF04606"/>
    </source>
</evidence>